<feature type="compositionally biased region" description="Pro residues" evidence="2">
    <location>
        <begin position="18"/>
        <end position="51"/>
    </location>
</feature>
<dbReference type="EMBL" id="GECU01016522">
    <property type="protein sequence ID" value="JAS91184.1"/>
    <property type="molecule type" value="Transcribed_RNA"/>
</dbReference>
<evidence type="ECO:0000256" key="1">
    <source>
        <dbReference type="ARBA" id="ARBA00022737"/>
    </source>
</evidence>
<gene>
    <name evidence="4" type="ORF">g.53100</name>
</gene>
<dbReference type="GO" id="GO:0070063">
    <property type="term" value="F:RNA polymerase binding"/>
    <property type="evidence" value="ECO:0007669"/>
    <property type="project" value="InterPro"/>
</dbReference>
<dbReference type="Pfam" id="PF00397">
    <property type="entry name" value="WW"/>
    <property type="match status" value="1"/>
</dbReference>
<protein>
    <recommendedName>
        <fullName evidence="3">WW domain-containing protein</fullName>
    </recommendedName>
</protein>
<dbReference type="InterPro" id="IPR036020">
    <property type="entry name" value="WW_dom_sf"/>
</dbReference>
<sequence length="185" mass="19367">MNPGDDLVGPPGKFGPGGPFPPMPGLPPRGPPPIGGFGGGPPPGFIPPPMMPSDMHLPPRPPMAPPFGLPPPPFGFGPPPGDAPIPQDSPGLSPSPGLPSGGGDSQSEGKDKKKHDWTEHKAPDGRTYYYNTSTKQSMCCSNMFFHLEPCVPSNRVSSYLFPHFDCPLLQKAGQDWGRGLGSPEG</sequence>
<feature type="domain" description="WW" evidence="3">
    <location>
        <begin position="115"/>
        <end position="137"/>
    </location>
</feature>
<dbReference type="CDD" id="cd00201">
    <property type="entry name" value="WW"/>
    <property type="match status" value="1"/>
</dbReference>
<organism evidence="4">
    <name type="scientific">Homalodisca liturata</name>
    <dbReference type="NCBI Taxonomy" id="320908"/>
    <lineage>
        <taxon>Eukaryota</taxon>
        <taxon>Metazoa</taxon>
        <taxon>Ecdysozoa</taxon>
        <taxon>Arthropoda</taxon>
        <taxon>Hexapoda</taxon>
        <taxon>Insecta</taxon>
        <taxon>Pterygota</taxon>
        <taxon>Neoptera</taxon>
        <taxon>Paraneoptera</taxon>
        <taxon>Hemiptera</taxon>
        <taxon>Auchenorrhyncha</taxon>
        <taxon>Membracoidea</taxon>
        <taxon>Cicadellidae</taxon>
        <taxon>Cicadellinae</taxon>
        <taxon>Proconiini</taxon>
        <taxon>Homalodisca</taxon>
    </lineage>
</organism>
<proteinExistence type="predicted"/>
<feature type="region of interest" description="Disordered" evidence="2">
    <location>
        <begin position="1"/>
        <end position="125"/>
    </location>
</feature>
<dbReference type="InterPro" id="IPR045148">
    <property type="entry name" value="TCRG1-like"/>
</dbReference>
<dbReference type="AlphaFoldDB" id="A0A1B6IW71"/>
<evidence type="ECO:0000259" key="3">
    <source>
        <dbReference type="Pfam" id="PF00397"/>
    </source>
</evidence>
<dbReference type="PANTHER" id="PTHR15377:SF3">
    <property type="entry name" value="WW DOMAIN-CONTAINING PROTEIN"/>
    <property type="match status" value="1"/>
</dbReference>
<dbReference type="GO" id="GO:0005634">
    <property type="term" value="C:nucleus"/>
    <property type="evidence" value="ECO:0007669"/>
    <property type="project" value="TreeGrafter"/>
</dbReference>
<dbReference type="PANTHER" id="PTHR15377">
    <property type="entry name" value="TRANSCRIPTION ELONGATION REGULATOR 1"/>
    <property type="match status" value="1"/>
</dbReference>
<dbReference type="GO" id="GO:0003712">
    <property type="term" value="F:transcription coregulator activity"/>
    <property type="evidence" value="ECO:0007669"/>
    <property type="project" value="TreeGrafter"/>
</dbReference>
<name>A0A1B6IW71_9HEMI</name>
<dbReference type="SUPFAM" id="SSF51045">
    <property type="entry name" value="WW domain"/>
    <property type="match status" value="1"/>
</dbReference>
<accession>A0A1B6IW71</accession>
<dbReference type="Gene3D" id="2.20.70.10">
    <property type="match status" value="1"/>
</dbReference>
<keyword evidence="1" id="KW-0677">Repeat</keyword>
<feature type="compositionally biased region" description="Basic and acidic residues" evidence="2">
    <location>
        <begin position="107"/>
        <end position="124"/>
    </location>
</feature>
<reference evidence="4" key="1">
    <citation type="submission" date="2015-11" db="EMBL/GenBank/DDBJ databases">
        <title>De novo transcriptome assembly of four potential Pierce s Disease insect vectors from Arizona vineyards.</title>
        <authorList>
            <person name="Tassone E.E."/>
        </authorList>
    </citation>
    <scope>NUCLEOTIDE SEQUENCE</scope>
</reference>
<evidence type="ECO:0000256" key="2">
    <source>
        <dbReference type="SAM" id="MobiDB-lite"/>
    </source>
</evidence>
<evidence type="ECO:0000313" key="4">
    <source>
        <dbReference type="EMBL" id="JAS91184.1"/>
    </source>
</evidence>
<feature type="compositionally biased region" description="Pro residues" evidence="2">
    <location>
        <begin position="58"/>
        <end position="83"/>
    </location>
</feature>
<feature type="compositionally biased region" description="Low complexity" evidence="2">
    <location>
        <begin position="84"/>
        <end position="95"/>
    </location>
</feature>
<dbReference type="InterPro" id="IPR001202">
    <property type="entry name" value="WW_dom"/>
</dbReference>